<comment type="similarity">
    <text evidence="2 6">Belongs to the CSM3 family.</text>
</comment>
<evidence type="ECO:0000256" key="7">
    <source>
        <dbReference type="SAM" id="MobiDB-lite"/>
    </source>
</evidence>
<dbReference type="Pfam" id="PF07962">
    <property type="entry name" value="Swi3"/>
    <property type="match status" value="1"/>
</dbReference>
<evidence type="ECO:0000259" key="8">
    <source>
        <dbReference type="Pfam" id="PF07962"/>
    </source>
</evidence>
<evidence type="ECO:0000256" key="6">
    <source>
        <dbReference type="RuleBase" id="RU366049"/>
    </source>
</evidence>
<accession>A0AAD8FPE9</accession>
<feature type="compositionally biased region" description="Acidic residues" evidence="7">
    <location>
        <begin position="41"/>
        <end position="51"/>
    </location>
</feature>
<dbReference type="GO" id="GO:0000076">
    <property type="term" value="P:DNA replication checkpoint signaling"/>
    <property type="evidence" value="ECO:0007669"/>
    <property type="project" value="UniProtKB-UniRule"/>
</dbReference>
<gene>
    <name evidence="9" type="ORF">Bpfe_000234</name>
</gene>
<feature type="domain" description="Chromosome segregation in meiosis protein 3" evidence="8">
    <location>
        <begin position="76"/>
        <end position="157"/>
    </location>
</feature>
<sequence>MDSIPLEMDDIFEDYEDAEDFYPARLPDLADELDPLRNEGEEAEGGDDLQENPEILSKLKIMKGASKNVPKRSMPKLNAERLLGERGIPTLPQFFKKVPLLGRNHEAEDLKLIMRHLEHWGHRLFPKMPFAEVLDRVERLGSKKEVQNCVKRIRLDMPVVSLQDEVDEVQRGSQLEEDSNTSLNQLNHSLEIDESELDDLLRDQGKPINIVSRTEPQNQATVLSSPILGKTSQTQTLSDELKAKIERNKMLALSKRAAKLKEKQSTLDVDQSKGIDDCNNLTVLQKSIETEDELLENYVPETTVTSKDKSQVESEKPLKAKDFNSSHFYDDEESNSDALFIAEDE</sequence>
<evidence type="ECO:0000256" key="2">
    <source>
        <dbReference type="ARBA" id="ARBA00006075"/>
    </source>
</evidence>
<dbReference type="InterPro" id="IPR040038">
    <property type="entry name" value="TIPIN/Csm3/Swi3"/>
</dbReference>
<feature type="compositionally biased region" description="Basic and acidic residues" evidence="7">
    <location>
        <begin position="306"/>
        <end position="324"/>
    </location>
</feature>
<dbReference type="GO" id="GO:0043111">
    <property type="term" value="P:replication fork arrest"/>
    <property type="evidence" value="ECO:0007669"/>
    <property type="project" value="TreeGrafter"/>
</dbReference>
<dbReference type="PANTHER" id="PTHR13220:SF11">
    <property type="entry name" value="TIMELESS-INTERACTING PROTEIN"/>
    <property type="match status" value="1"/>
</dbReference>
<dbReference type="EMBL" id="JASAOG010000001">
    <property type="protein sequence ID" value="KAK0070251.1"/>
    <property type="molecule type" value="Genomic_DNA"/>
</dbReference>
<dbReference type="GO" id="GO:0006974">
    <property type="term" value="P:DNA damage response"/>
    <property type="evidence" value="ECO:0007669"/>
    <property type="project" value="UniProtKB-KW"/>
</dbReference>
<dbReference type="Proteomes" id="UP001233172">
    <property type="component" value="Unassembled WGS sequence"/>
</dbReference>
<name>A0AAD8FPE9_BIOPF</name>
<dbReference type="AlphaFoldDB" id="A0AAD8FPE9"/>
<keyword evidence="5 6" id="KW-0131">Cell cycle</keyword>
<feature type="region of interest" description="Disordered" evidence="7">
    <location>
        <begin position="29"/>
        <end position="53"/>
    </location>
</feature>
<protein>
    <recommendedName>
        <fullName evidence="6">TIMELESS-interacting protein</fullName>
    </recommendedName>
</protein>
<evidence type="ECO:0000256" key="3">
    <source>
        <dbReference type="ARBA" id="ARBA00022763"/>
    </source>
</evidence>
<reference evidence="9" key="1">
    <citation type="journal article" date="2023" name="PLoS Negl. Trop. Dis.">
        <title>A genome sequence for Biomphalaria pfeifferi, the major vector snail for the human-infecting parasite Schistosoma mansoni.</title>
        <authorList>
            <person name="Bu L."/>
            <person name="Lu L."/>
            <person name="Laidemitt M.R."/>
            <person name="Zhang S.M."/>
            <person name="Mutuku M."/>
            <person name="Mkoji G."/>
            <person name="Steinauer M."/>
            <person name="Loker E.S."/>
        </authorList>
    </citation>
    <scope>NUCLEOTIDE SEQUENCE</scope>
    <source>
        <strain evidence="9">KasaAsao</strain>
    </source>
</reference>
<dbReference type="PANTHER" id="PTHR13220">
    <property type="entry name" value="TIMELESS INTERACTING-RELATED"/>
    <property type="match status" value="1"/>
</dbReference>
<evidence type="ECO:0000256" key="1">
    <source>
        <dbReference type="ARBA" id="ARBA00004123"/>
    </source>
</evidence>
<evidence type="ECO:0000256" key="5">
    <source>
        <dbReference type="ARBA" id="ARBA00023306"/>
    </source>
</evidence>
<evidence type="ECO:0000313" key="10">
    <source>
        <dbReference type="Proteomes" id="UP001233172"/>
    </source>
</evidence>
<organism evidence="9 10">
    <name type="scientific">Biomphalaria pfeifferi</name>
    <name type="common">Bloodfluke planorb</name>
    <name type="synonym">Freshwater snail</name>
    <dbReference type="NCBI Taxonomy" id="112525"/>
    <lineage>
        <taxon>Eukaryota</taxon>
        <taxon>Metazoa</taxon>
        <taxon>Spiralia</taxon>
        <taxon>Lophotrochozoa</taxon>
        <taxon>Mollusca</taxon>
        <taxon>Gastropoda</taxon>
        <taxon>Heterobranchia</taxon>
        <taxon>Euthyneura</taxon>
        <taxon>Panpulmonata</taxon>
        <taxon>Hygrophila</taxon>
        <taxon>Lymnaeoidea</taxon>
        <taxon>Planorbidae</taxon>
        <taxon>Biomphalaria</taxon>
    </lineage>
</organism>
<keyword evidence="10" id="KW-1185">Reference proteome</keyword>
<feature type="region of interest" description="Disordered" evidence="7">
    <location>
        <begin position="304"/>
        <end position="345"/>
    </location>
</feature>
<comment type="function">
    <text evidence="6">Plays an important role in the control of DNA replication and the maintenance of replication fork stability.</text>
</comment>
<dbReference type="InterPro" id="IPR012923">
    <property type="entry name" value="Csm3"/>
</dbReference>
<comment type="caution">
    <text evidence="9">The sequence shown here is derived from an EMBL/GenBank/DDBJ whole genome shotgun (WGS) entry which is preliminary data.</text>
</comment>
<evidence type="ECO:0000256" key="4">
    <source>
        <dbReference type="ARBA" id="ARBA00023242"/>
    </source>
</evidence>
<keyword evidence="4 6" id="KW-0539">Nucleus</keyword>
<dbReference type="GO" id="GO:0003677">
    <property type="term" value="F:DNA binding"/>
    <property type="evidence" value="ECO:0007669"/>
    <property type="project" value="TreeGrafter"/>
</dbReference>
<comment type="subcellular location">
    <subcellularLocation>
        <location evidence="1 6">Nucleus</location>
    </subcellularLocation>
</comment>
<evidence type="ECO:0000313" key="9">
    <source>
        <dbReference type="EMBL" id="KAK0070251.1"/>
    </source>
</evidence>
<dbReference type="GO" id="GO:0031297">
    <property type="term" value="P:replication fork processing"/>
    <property type="evidence" value="ECO:0007669"/>
    <property type="project" value="UniProtKB-UniRule"/>
</dbReference>
<reference evidence="9" key="2">
    <citation type="submission" date="2023-04" db="EMBL/GenBank/DDBJ databases">
        <authorList>
            <person name="Bu L."/>
            <person name="Lu L."/>
            <person name="Laidemitt M.R."/>
            <person name="Zhang S.M."/>
            <person name="Mutuku M."/>
            <person name="Mkoji G."/>
            <person name="Steinauer M."/>
            <person name="Loker E.S."/>
        </authorList>
    </citation>
    <scope>NUCLEOTIDE SEQUENCE</scope>
    <source>
        <strain evidence="9">KasaAsao</strain>
        <tissue evidence="9">Whole Snail</tissue>
    </source>
</reference>
<keyword evidence="3 6" id="KW-0227">DNA damage</keyword>
<dbReference type="GO" id="GO:0031298">
    <property type="term" value="C:replication fork protection complex"/>
    <property type="evidence" value="ECO:0007669"/>
    <property type="project" value="TreeGrafter"/>
</dbReference>
<proteinExistence type="inferred from homology"/>